<organism evidence="2 3">
    <name type="scientific">Lasiosphaeria hispida</name>
    <dbReference type="NCBI Taxonomy" id="260671"/>
    <lineage>
        <taxon>Eukaryota</taxon>
        <taxon>Fungi</taxon>
        <taxon>Dikarya</taxon>
        <taxon>Ascomycota</taxon>
        <taxon>Pezizomycotina</taxon>
        <taxon>Sordariomycetes</taxon>
        <taxon>Sordariomycetidae</taxon>
        <taxon>Sordariales</taxon>
        <taxon>Lasiosphaeriaceae</taxon>
        <taxon>Lasiosphaeria</taxon>
    </lineage>
</organism>
<dbReference type="Proteomes" id="UP001275084">
    <property type="component" value="Unassembled WGS sequence"/>
</dbReference>
<evidence type="ECO:0000313" key="3">
    <source>
        <dbReference type="Proteomes" id="UP001275084"/>
    </source>
</evidence>
<evidence type="ECO:0000256" key="1">
    <source>
        <dbReference type="SAM" id="Phobius"/>
    </source>
</evidence>
<keyword evidence="1" id="KW-0472">Membrane</keyword>
<protein>
    <submittedName>
        <fullName evidence="2">Uncharacterized protein</fullName>
    </submittedName>
</protein>
<reference evidence="2" key="1">
    <citation type="journal article" date="2023" name="Mol. Phylogenet. Evol.">
        <title>Genome-scale phylogeny and comparative genomics of the fungal order Sordariales.</title>
        <authorList>
            <person name="Hensen N."/>
            <person name="Bonometti L."/>
            <person name="Westerberg I."/>
            <person name="Brannstrom I.O."/>
            <person name="Guillou S."/>
            <person name="Cros-Aarteil S."/>
            <person name="Calhoun S."/>
            <person name="Haridas S."/>
            <person name="Kuo A."/>
            <person name="Mondo S."/>
            <person name="Pangilinan J."/>
            <person name="Riley R."/>
            <person name="LaButti K."/>
            <person name="Andreopoulos B."/>
            <person name="Lipzen A."/>
            <person name="Chen C."/>
            <person name="Yan M."/>
            <person name="Daum C."/>
            <person name="Ng V."/>
            <person name="Clum A."/>
            <person name="Steindorff A."/>
            <person name="Ohm R.A."/>
            <person name="Martin F."/>
            <person name="Silar P."/>
            <person name="Natvig D.O."/>
            <person name="Lalanne C."/>
            <person name="Gautier V."/>
            <person name="Ament-Velasquez S.L."/>
            <person name="Kruys A."/>
            <person name="Hutchinson M.I."/>
            <person name="Powell A.J."/>
            <person name="Barry K."/>
            <person name="Miller A.N."/>
            <person name="Grigoriev I.V."/>
            <person name="Debuchy R."/>
            <person name="Gladieux P."/>
            <person name="Hiltunen Thoren M."/>
            <person name="Johannesson H."/>
        </authorList>
    </citation>
    <scope>NUCLEOTIDE SEQUENCE</scope>
    <source>
        <strain evidence="2">CBS 955.72</strain>
    </source>
</reference>
<dbReference type="EMBL" id="JAUIQD010000005">
    <property type="protein sequence ID" value="KAK3348724.1"/>
    <property type="molecule type" value="Genomic_DNA"/>
</dbReference>
<keyword evidence="1" id="KW-1133">Transmembrane helix</keyword>
<dbReference type="AlphaFoldDB" id="A0AAJ0HD89"/>
<feature type="transmembrane region" description="Helical" evidence="1">
    <location>
        <begin position="21"/>
        <end position="54"/>
    </location>
</feature>
<keyword evidence="3" id="KW-1185">Reference proteome</keyword>
<dbReference type="Gene3D" id="1.20.1250.20">
    <property type="entry name" value="MFS general substrate transporter like domains"/>
    <property type="match status" value="1"/>
</dbReference>
<sequence>MQNLAGKVLDGESRTRNQGLVFGKVLGIVFTFMPLFSQAISILTIFAMGMIGLAGHTKRGAGIMGSAMSGGECFLPLMLFMADRLKDVSVPMVVPQAFSSSPASTL</sequence>
<comment type="caution">
    <text evidence="2">The sequence shown here is derived from an EMBL/GenBank/DDBJ whole genome shotgun (WGS) entry which is preliminary data.</text>
</comment>
<accession>A0AAJ0HD89</accession>
<gene>
    <name evidence="2" type="ORF">B0T25DRAFT_569400</name>
</gene>
<dbReference type="InterPro" id="IPR036259">
    <property type="entry name" value="MFS_trans_sf"/>
</dbReference>
<name>A0AAJ0HD89_9PEZI</name>
<evidence type="ECO:0000313" key="2">
    <source>
        <dbReference type="EMBL" id="KAK3348724.1"/>
    </source>
</evidence>
<keyword evidence="1" id="KW-0812">Transmembrane</keyword>
<proteinExistence type="predicted"/>
<feature type="transmembrane region" description="Helical" evidence="1">
    <location>
        <begin position="60"/>
        <end position="82"/>
    </location>
</feature>
<reference evidence="2" key="2">
    <citation type="submission" date="2023-06" db="EMBL/GenBank/DDBJ databases">
        <authorList>
            <consortium name="Lawrence Berkeley National Laboratory"/>
            <person name="Haridas S."/>
            <person name="Hensen N."/>
            <person name="Bonometti L."/>
            <person name="Westerberg I."/>
            <person name="Brannstrom I.O."/>
            <person name="Guillou S."/>
            <person name="Cros-Aarteil S."/>
            <person name="Calhoun S."/>
            <person name="Kuo A."/>
            <person name="Mondo S."/>
            <person name="Pangilinan J."/>
            <person name="Riley R."/>
            <person name="Labutti K."/>
            <person name="Andreopoulos B."/>
            <person name="Lipzen A."/>
            <person name="Chen C."/>
            <person name="Yanf M."/>
            <person name="Daum C."/>
            <person name="Ng V."/>
            <person name="Clum A."/>
            <person name="Steindorff A."/>
            <person name="Ohm R."/>
            <person name="Martin F."/>
            <person name="Silar P."/>
            <person name="Natvig D."/>
            <person name="Lalanne C."/>
            <person name="Gautier V."/>
            <person name="Ament-Velasquez S.L."/>
            <person name="Kruys A."/>
            <person name="Hutchinson M.I."/>
            <person name="Powell A.J."/>
            <person name="Barry K."/>
            <person name="Miller A.N."/>
            <person name="Grigoriev I.V."/>
            <person name="Debuchy R."/>
            <person name="Gladieux P."/>
            <person name="Thoren M.H."/>
            <person name="Johannesson H."/>
        </authorList>
    </citation>
    <scope>NUCLEOTIDE SEQUENCE</scope>
    <source>
        <strain evidence="2">CBS 955.72</strain>
    </source>
</reference>